<gene>
    <name evidence="2" type="ORF">SAMN04488113_1595</name>
</gene>
<feature type="domain" description="Allophanate hydrolase C-terminal" evidence="1">
    <location>
        <begin position="7"/>
        <end position="124"/>
    </location>
</feature>
<organism evidence="2 3">
    <name type="scientific">Alkalibacterium gilvum</name>
    <dbReference type="NCBI Taxonomy" id="1130080"/>
    <lineage>
        <taxon>Bacteria</taxon>
        <taxon>Bacillati</taxon>
        <taxon>Bacillota</taxon>
        <taxon>Bacilli</taxon>
        <taxon>Lactobacillales</taxon>
        <taxon>Carnobacteriaceae</taxon>
        <taxon>Alkalibacterium</taxon>
    </lineage>
</organism>
<dbReference type="Pfam" id="PF21986">
    <property type="entry name" value="AH_C"/>
    <property type="match status" value="1"/>
</dbReference>
<proteinExistence type="predicted"/>
<dbReference type="Gene3D" id="3.10.490.10">
    <property type="entry name" value="Gamma-glutamyl cyclotransferase-like"/>
    <property type="match status" value="1"/>
</dbReference>
<dbReference type="AlphaFoldDB" id="A0A1H6VN70"/>
<dbReference type="RefSeq" id="WP_091636691.1">
    <property type="nucleotide sequence ID" value="NZ_FNYW01000059.1"/>
</dbReference>
<evidence type="ECO:0000313" key="2">
    <source>
        <dbReference type="EMBL" id="SEJ05136.1"/>
    </source>
</evidence>
<dbReference type="EMBL" id="FNYW01000059">
    <property type="protein sequence ID" value="SEJ05136.1"/>
    <property type="molecule type" value="Genomic_DNA"/>
</dbReference>
<evidence type="ECO:0000313" key="3">
    <source>
        <dbReference type="Proteomes" id="UP000198564"/>
    </source>
</evidence>
<evidence type="ECO:0000259" key="1">
    <source>
        <dbReference type="Pfam" id="PF21986"/>
    </source>
</evidence>
<accession>A0A1H6VN70</accession>
<sequence length="128" mass="14155">MLDTVLFAVNGTLMRGLDLKNNLTGISATFVKESRTRASYKLFSINDEHPAMYRVSKGGVKVSLEIWKVPTEGLVSILQNEPSGLAIGTVILEDNSHILGVLGERILCEGQLEISDFGDWRSYIKQKT</sequence>
<keyword evidence="3" id="KW-1185">Reference proteome</keyword>
<dbReference type="Proteomes" id="UP000198564">
    <property type="component" value="Unassembled WGS sequence"/>
</dbReference>
<dbReference type="STRING" id="1130080.SAMN04488113_1595"/>
<name>A0A1H6VN70_9LACT</name>
<protein>
    <recommendedName>
        <fullName evidence="1">Allophanate hydrolase C-terminal domain-containing protein</fullName>
    </recommendedName>
</protein>
<reference evidence="3" key="1">
    <citation type="submission" date="2016-10" db="EMBL/GenBank/DDBJ databases">
        <authorList>
            <person name="Varghese N."/>
            <person name="Submissions S."/>
        </authorList>
    </citation>
    <scope>NUCLEOTIDE SEQUENCE [LARGE SCALE GENOMIC DNA]</scope>
    <source>
        <strain evidence="3">DSM 25751</strain>
    </source>
</reference>
<dbReference type="InterPro" id="IPR053844">
    <property type="entry name" value="AH_C"/>
</dbReference>
<dbReference type="OrthoDB" id="9811471at2"/>